<proteinExistence type="inferred from homology"/>
<feature type="domain" description="Nitrite/sulphite reductase 4Fe-4S" evidence="8">
    <location>
        <begin position="463"/>
        <end position="603"/>
    </location>
</feature>
<dbReference type="NCBIfam" id="TIGR02435">
    <property type="entry name" value="CobG"/>
    <property type="match status" value="1"/>
</dbReference>
<dbReference type="Gene3D" id="3.30.413.10">
    <property type="entry name" value="Sulfite Reductase Hemoprotein, domain 1"/>
    <property type="match status" value="2"/>
</dbReference>
<dbReference type="GO" id="GO:0020037">
    <property type="term" value="F:heme binding"/>
    <property type="evidence" value="ECO:0007669"/>
    <property type="project" value="InterPro"/>
</dbReference>
<evidence type="ECO:0000259" key="8">
    <source>
        <dbReference type="Pfam" id="PF01077"/>
    </source>
</evidence>
<keyword evidence="4" id="KW-0479">Metal-binding</keyword>
<dbReference type="PANTHER" id="PTHR32439:SF0">
    <property type="entry name" value="FERREDOXIN--NITRITE REDUCTASE, CHLOROPLASTIC"/>
    <property type="match status" value="1"/>
</dbReference>
<dbReference type="NCBIfam" id="NF007126">
    <property type="entry name" value="PRK09567.1"/>
    <property type="match status" value="1"/>
</dbReference>
<evidence type="ECO:0000313" key="11">
    <source>
        <dbReference type="Proteomes" id="UP000593765"/>
    </source>
</evidence>
<feature type="domain" description="Nitrite/Sulfite reductase ferredoxin-like" evidence="9">
    <location>
        <begin position="125"/>
        <end position="185"/>
    </location>
</feature>
<dbReference type="InterPro" id="IPR006067">
    <property type="entry name" value="NO2/SO3_Rdtase_4Fe4S_dom"/>
</dbReference>
<evidence type="ECO:0000256" key="7">
    <source>
        <dbReference type="ARBA" id="ARBA00023014"/>
    </source>
</evidence>
<dbReference type="InterPro" id="IPR005117">
    <property type="entry name" value="NiRdtase/SiRdtase_haem-b_fer"/>
</dbReference>
<evidence type="ECO:0000256" key="6">
    <source>
        <dbReference type="ARBA" id="ARBA00023004"/>
    </source>
</evidence>
<dbReference type="SUPFAM" id="SSF55124">
    <property type="entry name" value="Nitrite/Sulfite reductase N-terminal domain-like"/>
    <property type="match status" value="2"/>
</dbReference>
<feature type="domain" description="Nitrite/sulphite reductase 4Fe-4S" evidence="8">
    <location>
        <begin position="195"/>
        <end position="359"/>
    </location>
</feature>
<accession>A0A7M2WW06</accession>
<reference evidence="10 11" key="1">
    <citation type="submission" date="2020-10" db="EMBL/GenBank/DDBJ databases">
        <title>Wide distribution of Phycisphaera-like planctomycetes from WD2101 soil group in peatlands and genome analysis of the first cultivated representative.</title>
        <authorList>
            <person name="Dedysh S.N."/>
            <person name="Beletsky A.V."/>
            <person name="Ivanova A."/>
            <person name="Kulichevskaya I.S."/>
            <person name="Suzina N.E."/>
            <person name="Philippov D.A."/>
            <person name="Rakitin A.L."/>
            <person name="Mardanov A.V."/>
            <person name="Ravin N.V."/>
        </authorList>
    </citation>
    <scope>NUCLEOTIDE SEQUENCE [LARGE SCALE GENOMIC DNA]</scope>
    <source>
        <strain evidence="10 11">M1803</strain>
    </source>
</reference>
<protein>
    <submittedName>
        <fullName evidence="10">NirA family protein</fullName>
    </submittedName>
</protein>
<dbReference type="InterPro" id="IPR045854">
    <property type="entry name" value="NO2/SO3_Rdtase_4Fe4S_sf"/>
</dbReference>
<evidence type="ECO:0000256" key="2">
    <source>
        <dbReference type="ARBA" id="ARBA00022485"/>
    </source>
</evidence>
<organism evidence="10 11">
    <name type="scientific">Humisphaera borealis</name>
    <dbReference type="NCBI Taxonomy" id="2807512"/>
    <lineage>
        <taxon>Bacteria</taxon>
        <taxon>Pseudomonadati</taxon>
        <taxon>Planctomycetota</taxon>
        <taxon>Phycisphaerae</taxon>
        <taxon>Tepidisphaerales</taxon>
        <taxon>Tepidisphaeraceae</taxon>
        <taxon>Humisphaera</taxon>
    </lineage>
</organism>
<dbReference type="PRINTS" id="PR00397">
    <property type="entry name" value="SIROHAEM"/>
</dbReference>
<evidence type="ECO:0000256" key="1">
    <source>
        <dbReference type="ARBA" id="ARBA00010429"/>
    </source>
</evidence>
<sequence>MSDFSDEQKHYLQGFVAGSGLTQLLVNGRASFATALGLPANGSISLPGGGSEIPPGPEAVHYRAQDAQVAAGKKLCPEEVAKRKKFPLDQWNDLVQHSAEGKFPKGTDVLAFKYQGLFYVAPAQDSYMARLRFAGGIVPSFQFRRVAELAEVHGGGFSDVTTRANLQIREIQAGSAIDFLEGLHDAGILCRGSGADNIRNVTGSPTAGIDPQELIDTRPLSRAMHHYILNHREMYGLPRKFNIAFDGGGKISAVEDTNDIGFSAVRVGQGKTDSDGQLIEPGVYFRLALGGITGHKDFAKDQGVLLKPDECISVAAAIVRVFIDNGDRTDRKKARLKYVLDRWGHAKYIEETEKVLGRKLRKVATAMCEPRPAVDKHGHIGVFPQKQEGRFYVGVVLPVGRITAEQMRGIADIADKFGSGMIRLTVWQNLLISDIAEADIPAVQEALAKLNLATSATSIRAGLVACTGAAGCKFAMAHTKQHAMALAEALEKRIELDVPVNIHLTGCPNSCAQHYMGDIGLIGTKVSLGDDDDAEEVEGYHVFVGGGYGADQSIGRELYRNIPATELAKTVEKMIRGYKANRTTPTESFNEFVRRHETDQLKEIFDAHAVTESEAVELTTG</sequence>
<dbReference type="GO" id="GO:0016491">
    <property type="term" value="F:oxidoreductase activity"/>
    <property type="evidence" value="ECO:0007669"/>
    <property type="project" value="UniProtKB-KW"/>
</dbReference>
<dbReference type="EMBL" id="CP063458">
    <property type="protein sequence ID" value="QOV89559.1"/>
    <property type="molecule type" value="Genomic_DNA"/>
</dbReference>
<dbReference type="GO" id="GO:0046872">
    <property type="term" value="F:metal ion binding"/>
    <property type="evidence" value="ECO:0007669"/>
    <property type="project" value="UniProtKB-KW"/>
</dbReference>
<dbReference type="PANTHER" id="PTHR32439">
    <property type="entry name" value="FERREDOXIN--NITRITE REDUCTASE, CHLOROPLASTIC"/>
    <property type="match status" value="1"/>
</dbReference>
<dbReference type="InterPro" id="IPR006066">
    <property type="entry name" value="NO2/SO3_Rdtase_FeS/sirohaem_BS"/>
</dbReference>
<evidence type="ECO:0000256" key="5">
    <source>
        <dbReference type="ARBA" id="ARBA00023002"/>
    </source>
</evidence>
<dbReference type="Pfam" id="PF03460">
    <property type="entry name" value="NIR_SIR_ferr"/>
    <property type="match status" value="2"/>
</dbReference>
<keyword evidence="6" id="KW-0408">Iron</keyword>
<keyword evidence="7" id="KW-0411">Iron-sulfur</keyword>
<dbReference type="InterPro" id="IPR012798">
    <property type="entry name" value="Cbl_synth_CobG-like"/>
</dbReference>
<evidence type="ECO:0000256" key="3">
    <source>
        <dbReference type="ARBA" id="ARBA00022617"/>
    </source>
</evidence>
<dbReference type="SUPFAM" id="SSF56014">
    <property type="entry name" value="Nitrite and sulphite reductase 4Fe-4S domain-like"/>
    <property type="match status" value="2"/>
</dbReference>
<feature type="domain" description="Nitrite/Sulfite reductase ferredoxin-like" evidence="9">
    <location>
        <begin position="384"/>
        <end position="449"/>
    </location>
</feature>
<evidence type="ECO:0000313" key="10">
    <source>
        <dbReference type="EMBL" id="QOV89559.1"/>
    </source>
</evidence>
<dbReference type="Proteomes" id="UP000593765">
    <property type="component" value="Chromosome"/>
</dbReference>
<gene>
    <name evidence="10" type="ORF">IPV69_25765</name>
</gene>
<dbReference type="Pfam" id="PF01077">
    <property type="entry name" value="NIR_SIR"/>
    <property type="match status" value="2"/>
</dbReference>
<evidence type="ECO:0000256" key="4">
    <source>
        <dbReference type="ARBA" id="ARBA00022723"/>
    </source>
</evidence>
<dbReference type="PROSITE" id="PS00365">
    <property type="entry name" value="NIR_SIR"/>
    <property type="match status" value="1"/>
</dbReference>
<keyword evidence="2" id="KW-0004">4Fe-4S</keyword>
<evidence type="ECO:0000259" key="9">
    <source>
        <dbReference type="Pfam" id="PF03460"/>
    </source>
</evidence>
<comment type="similarity">
    <text evidence="1">Belongs to the nitrite and sulfite reductase 4Fe-4S domain family.</text>
</comment>
<name>A0A7M2WW06_9BACT</name>
<dbReference type="AlphaFoldDB" id="A0A7M2WW06"/>
<dbReference type="KEGG" id="hbs:IPV69_25765"/>
<dbReference type="Gene3D" id="3.90.480.10">
    <property type="entry name" value="Sulfite Reductase Hemoprotein,Domain 2"/>
    <property type="match status" value="1"/>
</dbReference>
<keyword evidence="11" id="KW-1185">Reference proteome</keyword>
<dbReference type="InterPro" id="IPR051329">
    <property type="entry name" value="NIR_SIR_4Fe-4S"/>
</dbReference>
<keyword evidence="3" id="KW-0349">Heme</keyword>
<dbReference type="InterPro" id="IPR036136">
    <property type="entry name" value="Nit/Sulf_reduc_fer-like_dom_sf"/>
</dbReference>
<dbReference type="GO" id="GO:0051539">
    <property type="term" value="F:4 iron, 4 sulfur cluster binding"/>
    <property type="evidence" value="ECO:0007669"/>
    <property type="project" value="UniProtKB-KW"/>
</dbReference>
<keyword evidence="5" id="KW-0560">Oxidoreductase</keyword>
<dbReference type="RefSeq" id="WP_206292606.1">
    <property type="nucleotide sequence ID" value="NZ_CP063458.1"/>
</dbReference>